<keyword evidence="4" id="KW-1185">Reference proteome</keyword>
<keyword evidence="1" id="KW-1133">Transmembrane helix</keyword>
<proteinExistence type="predicted"/>
<gene>
    <name evidence="3" type="ORF">F0L74_25800</name>
</gene>
<evidence type="ECO:0000313" key="4">
    <source>
        <dbReference type="Proteomes" id="UP000324611"/>
    </source>
</evidence>
<dbReference type="SUPFAM" id="SSF50998">
    <property type="entry name" value="Quinoprotein alcohol dehydrogenase-like"/>
    <property type="match status" value="1"/>
</dbReference>
<name>A0A5B2VN85_9BACT</name>
<evidence type="ECO:0000313" key="3">
    <source>
        <dbReference type="EMBL" id="KAA2239609.1"/>
    </source>
</evidence>
<dbReference type="Proteomes" id="UP000324611">
    <property type="component" value="Unassembled WGS sequence"/>
</dbReference>
<dbReference type="EMBL" id="VUOC01000004">
    <property type="protein sequence ID" value="KAA2239609.1"/>
    <property type="molecule type" value="Genomic_DNA"/>
</dbReference>
<feature type="transmembrane region" description="Helical" evidence="1">
    <location>
        <begin position="35"/>
        <end position="53"/>
    </location>
</feature>
<protein>
    <submittedName>
        <fullName evidence="3">PQQ-binding-like beta-propeller repeat protein</fullName>
    </submittedName>
</protein>
<organism evidence="3 4">
    <name type="scientific">Chitinophaga agrisoli</name>
    <dbReference type="NCBI Taxonomy" id="2607653"/>
    <lineage>
        <taxon>Bacteria</taxon>
        <taxon>Pseudomonadati</taxon>
        <taxon>Bacteroidota</taxon>
        <taxon>Chitinophagia</taxon>
        <taxon>Chitinophagales</taxon>
        <taxon>Chitinophagaceae</taxon>
        <taxon>Chitinophaga</taxon>
    </lineage>
</organism>
<dbReference type="AlphaFoldDB" id="A0A5B2VN85"/>
<dbReference type="InterPro" id="IPR002372">
    <property type="entry name" value="PQQ_rpt_dom"/>
</dbReference>
<keyword evidence="1" id="KW-0472">Membrane</keyword>
<sequence>MDGGDRLHHKRPYRRIQPVLLMSYPIKTTTMNIRIIRCLIIILLMAINATAQYNDQRTMVILPNLTQTQKPGEATVNPDTRAFCSDDNYVFISSSTTGRKVNHDYSAYLQFSLAAIPAGAVIDTVDLLIYLNKVKNTSSVFEQGVSLYELNNARGSQIINIADSSSTALSQVSQTDIAQAVHLQPDITDGSTWVAKRKGNFYCVLAAEEAETYRYYTERSGDRSKQPKLVITYHMPAGHARKNSWPQYKYDAQHTAMLPWQSNTTATGFKLINTFSENYIKSDPLLNEDKLVFAYQSASQPMYQLLAMSQGGYRLTQASTEALVKYGPIADRNSNIYCMTGNAASTLAVLNPDKLQFICNKQLENNAQAVAAPITGFDGSIYISTNQGVYAYTPQPECKLKWIYTANGNKFGIPALSETEQALYVYDGTSGNITALNTIDGLIKWQTPLKTSFTTDIPVPSVKNNRLCITTGLRKGNAFYIIDTRDGQLLQTVKTGPEVLSQPVIGAGKAFIINNGQVEAYALSNGAKESATATKNLNPASALVIDANDNLYALSTEQGKQSLTMVAPGATTFPTLPIEDAKGLLAGNRLLLAPDGTLVTGNDNHLYTISPTGFALKDNITIPLNNSNDFKSEYLYRTEGTVNVAGKTITGNQNIVIQAGKGIILQSGFSVRMGATLHCKTGL</sequence>
<feature type="domain" description="Pyrrolo-quinoline quinone repeat" evidence="2">
    <location>
        <begin position="378"/>
        <end position="527"/>
    </location>
</feature>
<keyword evidence="1" id="KW-0812">Transmembrane</keyword>
<dbReference type="PANTHER" id="PTHR34512:SF30">
    <property type="entry name" value="OUTER MEMBRANE PROTEIN ASSEMBLY FACTOR BAMB"/>
    <property type="match status" value="1"/>
</dbReference>
<evidence type="ECO:0000259" key="2">
    <source>
        <dbReference type="Pfam" id="PF13360"/>
    </source>
</evidence>
<dbReference type="Pfam" id="PF13360">
    <property type="entry name" value="PQQ_2"/>
    <property type="match status" value="1"/>
</dbReference>
<reference evidence="3 4" key="2">
    <citation type="submission" date="2019-09" db="EMBL/GenBank/DDBJ databases">
        <authorList>
            <person name="Jin C."/>
        </authorList>
    </citation>
    <scope>NUCLEOTIDE SEQUENCE [LARGE SCALE GENOMIC DNA]</scope>
    <source>
        <strain evidence="3 4">BN140078</strain>
    </source>
</reference>
<dbReference type="PANTHER" id="PTHR34512">
    <property type="entry name" value="CELL SURFACE PROTEIN"/>
    <property type="match status" value="1"/>
</dbReference>
<dbReference type="InterPro" id="IPR015943">
    <property type="entry name" value="WD40/YVTN_repeat-like_dom_sf"/>
</dbReference>
<dbReference type="Gene3D" id="2.130.10.10">
    <property type="entry name" value="YVTN repeat-like/Quinoprotein amine dehydrogenase"/>
    <property type="match status" value="1"/>
</dbReference>
<comment type="caution">
    <text evidence="3">The sequence shown here is derived from an EMBL/GenBank/DDBJ whole genome shotgun (WGS) entry which is preliminary data.</text>
</comment>
<dbReference type="InterPro" id="IPR011047">
    <property type="entry name" value="Quinoprotein_ADH-like_sf"/>
</dbReference>
<accession>A0A5B2VN85</accession>
<reference evidence="3 4" key="1">
    <citation type="submission" date="2019-09" db="EMBL/GenBank/DDBJ databases">
        <title>Chitinophaga ginsengihumi sp. nov., isolated from soil of ginseng rhizosphere.</title>
        <authorList>
            <person name="Lee J."/>
        </authorList>
    </citation>
    <scope>NUCLEOTIDE SEQUENCE [LARGE SCALE GENOMIC DNA]</scope>
    <source>
        <strain evidence="3 4">BN140078</strain>
    </source>
</reference>
<evidence type="ECO:0000256" key="1">
    <source>
        <dbReference type="SAM" id="Phobius"/>
    </source>
</evidence>